<evidence type="ECO:0000256" key="17">
    <source>
        <dbReference type="ARBA" id="ARBA00048623"/>
    </source>
</evidence>
<evidence type="ECO:0000256" key="6">
    <source>
        <dbReference type="ARBA" id="ARBA00015850"/>
    </source>
</evidence>
<evidence type="ECO:0000256" key="5">
    <source>
        <dbReference type="ARBA" id="ARBA00013200"/>
    </source>
</evidence>
<sequence>MRVLKGILGQLSFFTIIPVGKTDFESTVEYSFLAPLIVGVVTGSIDFLALFLAKPLIGNLSVLVLIPVVEIVRGFNHLDGLLDFGDALMIRGNVEERRRALKDFSIGTGGIGIAIVYLIVFYIAVRTIPRIGVTTLLSLISAEVLSRSVGLLTLAIMKPMEGSNLGKMFHEKLRRKWPALIIQSLPFITPGTLILMPVLLATFTLLGKRVLGGSSGDLTGMTITLSFPLLLLGENKCLQFLFLRYF</sequence>
<comment type="pathway">
    <text evidence="3 19">Cofactor biosynthesis; adenosylcobalamin biosynthesis; adenosylcobalamin from cob(II)yrinate a,c-diamide: step 7/7.</text>
</comment>
<dbReference type="HAMAP" id="MF_00719">
    <property type="entry name" value="CobS"/>
    <property type="match status" value="1"/>
</dbReference>
<dbReference type="Proteomes" id="UP000007812">
    <property type="component" value="Chromosome"/>
</dbReference>
<dbReference type="GO" id="GO:0008818">
    <property type="term" value="F:cobalamin 5'-phosphate synthase activity"/>
    <property type="evidence" value="ECO:0007669"/>
    <property type="project" value="UniProtKB-UniRule"/>
</dbReference>
<gene>
    <name evidence="19" type="primary">cobS</name>
    <name evidence="20" type="ordered locus">Mcup_1875</name>
</gene>
<dbReference type="Pfam" id="PF02654">
    <property type="entry name" value="CobS"/>
    <property type="match status" value="1"/>
</dbReference>
<keyword evidence="12 19" id="KW-1133">Transmembrane helix</keyword>
<evidence type="ECO:0000256" key="13">
    <source>
        <dbReference type="ARBA" id="ARBA00023136"/>
    </source>
</evidence>
<feature type="transmembrane region" description="Helical" evidence="19">
    <location>
        <begin position="177"/>
        <end position="203"/>
    </location>
</feature>
<keyword evidence="13 19" id="KW-0472">Membrane</keyword>
<comment type="function">
    <text evidence="14 19">Joins adenosylcobinamide-GDP and alpha-ribazole to generate adenosylcobalamin (Ado-cobalamin). Also synthesizes adenosylcobalamin 5'-phosphate from adenosylcobinamide-GDP and alpha-ribazole 5'-phosphate.</text>
</comment>
<dbReference type="InterPro" id="IPR003805">
    <property type="entry name" value="CobS"/>
</dbReference>
<accession>F4G190</accession>
<reference evidence="20 21" key="1">
    <citation type="journal article" date="2011" name="J. Bacteriol.">
        <title>Complete genome sequence of Metallosphaera cuprina, a metal sulfide-oxidizing archaeon from a hot spring.</title>
        <authorList>
            <person name="Liu L.J."/>
            <person name="You X.Y."/>
            <person name="Zheng H."/>
            <person name="Wang S."/>
            <person name="Jiang C.Y."/>
            <person name="Liu S.J."/>
        </authorList>
    </citation>
    <scope>NUCLEOTIDE SEQUENCE [LARGE SCALE GENOMIC DNA]</scope>
    <source>
        <strain evidence="20 21">Ar-4</strain>
    </source>
</reference>
<comment type="subcellular location">
    <subcellularLocation>
        <location evidence="2 19">Cell membrane</location>
        <topology evidence="2 19">Multi-pass membrane protein</topology>
    </subcellularLocation>
</comment>
<feature type="transmembrane region" description="Helical" evidence="19">
    <location>
        <begin position="223"/>
        <end position="243"/>
    </location>
</feature>
<dbReference type="EMBL" id="CP002656">
    <property type="protein sequence ID" value="AEB95977.1"/>
    <property type="molecule type" value="Genomic_DNA"/>
</dbReference>
<comment type="cofactor">
    <cofactor evidence="1 19">
        <name>Mg(2+)</name>
        <dbReference type="ChEBI" id="CHEBI:18420"/>
    </cofactor>
</comment>
<keyword evidence="7 19" id="KW-1003">Cell membrane</keyword>
<evidence type="ECO:0000256" key="4">
    <source>
        <dbReference type="ARBA" id="ARBA00010561"/>
    </source>
</evidence>
<organism evidence="20 21">
    <name type="scientific">Metallosphaera cuprina (strain Ar-4)</name>
    <dbReference type="NCBI Taxonomy" id="1006006"/>
    <lineage>
        <taxon>Archaea</taxon>
        <taxon>Thermoproteota</taxon>
        <taxon>Thermoprotei</taxon>
        <taxon>Sulfolobales</taxon>
        <taxon>Sulfolobaceae</taxon>
        <taxon>Metallosphaera</taxon>
    </lineage>
</organism>
<evidence type="ECO:0000256" key="8">
    <source>
        <dbReference type="ARBA" id="ARBA00022573"/>
    </source>
</evidence>
<evidence type="ECO:0000313" key="20">
    <source>
        <dbReference type="EMBL" id="AEB95977.1"/>
    </source>
</evidence>
<evidence type="ECO:0000256" key="16">
    <source>
        <dbReference type="ARBA" id="ARBA00032853"/>
    </source>
</evidence>
<comment type="similarity">
    <text evidence="4 19">Belongs to the CobS family.</text>
</comment>
<dbReference type="AlphaFoldDB" id="F4G190"/>
<evidence type="ECO:0000256" key="11">
    <source>
        <dbReference type="ARBA" id="ARBA00022842"/>
    </source>
</evidence>
<evidence type="ECO:0000256" key="3">
    <source>
        <dbReference type="ARBA" id="ARBA00004663"/>
    </source>
</evidence>
<dbReference type="HOGENOM" id="CLU_057426_2_0_2"/>
<comment type="catalytic activity">
    <reaction evidence="18 19">
        <text>alpha-ribazole 5'-phosphate + adenosylcob(III)inamide-GDP = adenosylcob(III)alamin 5'-phosphate + GMP + H(+)</text>
        <dbReference type="Rhea" id="RHEA:23560"/>
        <dbReference type="ChEBI" id="CHEBI:15378"/>
        <dbReference type="ChEBI" id="CHEBI:57918"/>
        <dbReference type="ChEBI" id="CHEBI:58115"/>
        <dbReference type="ChEBI" id="CHEBI:60487"/>
        <dbReference type="ChEBI" id="CHEBI:60493"/>
        <dbReference type="EC" id="2.7.8.26"/>
    </reaction>
</comment>
<dbReference type="EC" id="2.7.8.26" evidence="5 19"/>
<evidence type="ECO:0000313" key="21">
    <source>
        <dbReference type="Proteomes" id="UP000007812"/>
    </source>
</evidence>
<keyword evidence="10 19" id="KW-0812">Transmembrane</keyword>
<evidence type="ECO:0000256" key="10">
    <source>
        <dbReference type="ARBA" id="ARBA00022692"/>
    </source>
</evidence>
<dbReference type="GO" id="GO:0005886">
    <property type="term" value="C:plasma membrane"/>
    <property type="evidence" value="ECO:0007669"/>
    <property type="project" value="UniProtKB-SubCell"/>
</dbReference>
<dbReference type="GO" id="GO:0009236">
    <property type="term" value="P:cobalamin biosynthetic process"/>
    <property type="evidence" value="ECO:0007669"/>
    <property type="project" value="UniProtKB-UniRule"/>
</dbReference>
<evidence type="ECO:0000256" key="2">
    <source>
        <dbReference type="ARBA" id="ARBA00004651"/>
    </source>
</evidence>
<feature type="transmembrane region" description="Helical" evidence="19">
    <location>
        <begin position="104"/>
        <end position="125"/>
    </location>
</feature>
<dbReference type="eggNOG" id="arCOG04338">
    <property type="taxonomic scope" value="Archaea"/>
</dbReference>
<evidence type="ECO:0000256" key="14">
    <source>
        <dbReference type="ARBA" id="ARBA00025228"/>
    </source>
</evidence>
<proteinExistence type="inferred from homology"/>
<evidence type="ECO:0000256" key="12">
    <source>
        <dbReference type="ARBA" id="ARBA00022989"/>
    </source>
</evidence>
<dbReference type="STRING" id="1006006.Mcup_1875"/>
<dbReference type="PANTHER" id="PTHR34148">
    <property type="entry name" value="ADENOSYLCOBINAMIDE-GDP RIBAZOLETRANSFERASE"/>
    <property type="match status" value="1"/>
</dbReference>
<evidence type="ECO:0000256" key="9">
    <source>
        <dbReference type="ARBA" id="ARBA00022679"/>
    </source>
</evidence>
<feature type="transmembrane region" description="Helical" evidence="19">
    <location>
        <begin position="32"/>
        <end position="53"/>
    </location>
</feature>
<keyword evidence="8 19" id="KW-0169">Cobalamin biosynthesis</keyword>
<evidence type="ECO:0000256" key="7">
    <source>
        <dbReference type="ARBA" id="ARBA00022475"/>
    </source>
</evidence>
<keyword evidence="9 19" id="KW-0808">Transferase</keyword>
<evidence type="ECO:0000256" key="1">
    <source>
        <dbReference type="ARBA" id="ARBA00001946"/>
    </source>
</evidence>
<dbReference type="GO" id="GO:0051073">
    <property type="term" value="F:adenosylcobinamide-GDP ribazoletransferase activity"/>
    <property type="evidence" value="ECO:0007669"/>
    <property type="project" value="UniProtKB-UniRule"/>
</dbReference>
<comment type="catalytic activity">
    <reaction evidence="17 19">
        <text>alpha-ribazole + adenosylcob(III)inamide-GDP = adenosylcob(III)alamin + GMP + H(+)</text>
        <dbReference type="Rhea" id="RHEA:16049"/>
        <dbReference type="ChEBI" id="CHEBI:10329"/>
        <dbReference type="ChEBI" id="CHEBI:15378"/>
        <dbReference type="ChEBI" id="CHEBI:18408"/>
        <dbReference type="ChEBI" id="CHEBI:58115"/>
        <dbReference type="ChEBI" id="CHEBI:60487"/>
        <dbReference type="EC" id="2.7.8.26"/>
    </reaction>
</comment>
<evidence type="ECO:0000256" key="19">
    <source>
        <dbReference type="HAMAP-Rule" id="MF_00719"/>
    </source>
</evidence>
<evidence type="ECO:0000256" key="18">
    <source>
        <dbReference type="ARBA" id="ARBA00049504"/>
    </source>
</evidence>
<keyword evidence="21" id="KW-1185">Reference proteome</keyword>
<dbReference type="UniPathway" id="UPA00148">
    <property type="reaction ID" value="UER00238"/>
</dbReference>
<dbReference type="PATRIC" id="fig|1006006.8.peg.1880"/>
<evidence type="ECO:0000256" key="15">
    <source>
        <dbReference type="ARBA" id="ARBA00032605"/>
    </source>
</evidence>
<dbReference type="RefSeq" id="WP_013738475.1">
    <property type="nucleotide sequence ID" value="NC_015435.1"/>
</dbReference>
<protein>
    <recommendedName>
        <fullName evidence="6 19">Adenosylcobinamide-GDP ribazoletransferase</fullName>
        <ecNumber evidence="5 19">2.7.8.26</ecNumber>
    </recommendedName>
    <alternativeName>
        <fullName evidence="16 19">Cobalamin synthase</fullName>
    </alternativeName>
    <alternativeName>
        <fullName evidence="15 19">Cobalamin-5'-phosphate synthase</fullName>
    </alternativeName>
</protein>
<dbReference type="KEGG" id="mcn:Mcup_1875"/>
<dbReference type="GeneID" id="10494063"/>
<keyword evidence="11 19" id="KW-0460">Magnesium</keyword>
<name>F4G190_METCR</name>
<dbReference type="OrthoDB" id="11748at2157"/>
<dbReference type="PANTHER" id="PTHR34148:SF1">
    <property type="entry name" value="ADENOSYLCOBINAMIDE-GDP RIBAZOLETRANSFERASE"/>
    <property type="match status" value="1"/>
</dbReference>